<comment type="caution">
    <text evidence="1">The sequence shown here is derived from an EMBL/GenBank/DDBJ whole genome shotgun (WGS) entry which is preliminary data.</text>
</comment>
<protein>
    <submittedName>
        <fullName evidence="1">Uncharacterized protein</fullName>
    </submittedName>
</protein>
<proteinExistence type="predicted"/>
<sequence>MSAHSTKARGRHPETRTVIRRAFPVAHVLFEVIDHPENGVTFGLRTLYGPENRPCLFSGHVEPQQARELRALADYLDTLKGKIGGQG</sequence>
<name>A0ABT2ZHR5_9RHOB</name>
<organism evidence="1 2">
    <name type="scientific">Albidovulum marisflavi</name>
    <dbReference type="NCBI Taxonomy" id="2984159"/>
    <lineage>
        <taxon>Bacteria</taxon>
        <taxon>Pseudomonadati</taxon>
        <taxon>Pseudomonadota</taxon>
        <taxon>Alphaproteobacteria</taxon>
        <taxon>Rhodobacterales</taxon>
        <taxon>Paracoccaceae</taxon>
        <taxon>Albidovulum</taxon>
    </lineage>
</organism>
<dbReference type="RefSeq" id="WP_263736329.1">
    <property type="nucleotide sequence ID" value="NZ_JAOWKY010000008.1"/>
</dbReference>
<reference evidence="1 2" key="1">
    <citation type="submission" date="2022-10" db="EMBL/GenBank/DDBJ databases">
        <title>Defluviimonas sp. nov., isolated from ocean surface water.</title>
        <authorList>
            <person name="He W."/>
            <person name="Wang L."/>
            <person name="Zhang D.-F."/>
        </authorList>
    </citation>
    <scope>NUCLEOTIDE SEQUENCE [LARGE SCALE GENOMIC DNA]</scope>
    <source>
        <strain evidence="1 2">WL0002</strain>
    </source>
</reference>
<dbReference type="Proteomes" id="UP001652542">
    <property type="component" value="Unassembled WGS sequence"/>
</dbReference>
<accession>A0ABT2ZHR5</accession>
<evidence type="ECO:0000313" key="1">
    <source>
        <dbReference type="EMBL" id="MCV2870651.1"/>
    </source>
</evidence>
<dbReference type="EMBL" id="JAOWKY010000008">
    <property type="protein sequence ID" value="MCV2870651.1"/>
    <property type="molecule type" value="Genomic_DNA"/>
</dbReference>
<gene>
    <name evidence="1" type="ORF">OEW28_18720</name>
</gene>
<evidence type="ECO:0000313" key="2">
    <source>
        <dbReference type="Proteomes" id="UP001652542"/>
    </source>
</evidence>
<keyword evidence="2" id="KW-1185">Reference proteome</keyword>